<dbReference type="InterPro" id="IPR014820">
    <property type="entry name" value="PriCT_1"/>
</dbReference>
<reference evidence="4" key="1">
    <citation type="submission" date="2016-04" db="EMBL/GenBank/DDBJ databases">
        <authorList>
            <person name="Evans L.H."/>
            <person name="Alamgir A."/>
            <person name="Owens N."/>
            <person name="Weber N.D."/>
            <person name="Virtaneva K."/>
            <person name="Barbian K."/>
            <person name="Babar A."/>
            <person name="Rosenke K."/>
        </authorList>
    </citation>
    <scope>NUCLEOTIDE SEQUENCE</scope>
    <source>
        <strain evidence="4">86</strain>
    </source>
</reference>
<name>A0A212K260_9PROT</name>
<feature type="domain" description="DNA primase/polymerase bifunctional N-terminal" evidence="3">
    <location>
        <begin position="9"/>
        <end position="155"/>
    </location>
</feature>
<gene>
    <name evidence="4" type="ORF">KL86APRO_12027</name>
</gene>
<evidence type="ECO:0000313" key="4">
    <source>
        <dbReference type="EMBL" id="SBW05804.1"/>
    </source>
</evidence>
<dbReference type="SMART" id="SM00942">
    <property type="entry name" value="PriCT_1"/>
    <property type="match status" value="1"/>
</dbReference>
<proteinExistence type="predicted"/>
<dbReference type="CDD" id="cd04859">
    <property type="entry name" value="Prim_Pol"/>
    <property type="match status" value="1"/>
</dbReference>
<dbReference type="InterPro" id="IPR015330">
    <property type="entry name" value="DNA_primase/pol_bifunc_N"/>
</dbReference>
<feature type="domain" description="Primase C-terminal 1" evidence="2">
    <location>
        <begin position="184"/>
        <end position="250"/>
    </location>
</feature>
<dbReference type="EMBL" id="FLUO01000001">
    <property type="protein sequence ID" value="SBW05804.1"/>
    <property type="molecule type" value="Genomic_DNA"/>
</dbReference>
<dbReference type="AlphaFoldDB" id="A0A212K260"/>
<evidence type="ECO:0000259" key="3">
    <source>
        <dbReference type="SMART" id="SM00943"/>
    </source>
</evidence>
<accession>A0A212K260</accession>
<evidence type="ECO:0000259" key="2">
    <source>
        <dbReference type="SMART" id="SM00942"/>
    </source>
</evidence>
<evidence type="ECO:0008006" key="5">
    <source>
        <dbReference type="Google" id="ProtNLM"/>
    </source>
</evidence>
<organism evidence="4">
    <name type="scientific">uncultured Alphaproteobacteria bacterium</name>
    <dbReference type="NCBI Taxonomy" id="91750"/>
    <lineage>
        <taxon>Bacteria</taxon>
        <taxon>Pseudomonadati</taxon>
        <taxon>Pseudomonadota</taxon>
        <taxon>Alphaproteobacteria</taxon>
        <taxon>environmental samples</taxon>
    </lineage>
</organism>
<evidence type="ECO:0000256" key="1">
    <source>
        <dbReference type="SAM" id="MobiDB-lite"/>
    </source>
</evidence>
<dbReference type="Pfam" id="PF09250">
    <property type="entry name" value="Prim-Pol"/>
    <property type="match status" value="1"/>
</dbReference>
<dbReference type="SMART" id="SM00943">
    <property type="entry name" value="Prim-Pol"/>
    <property type="match status" value="1"/>
</dbReference>
<feature type="compositionally biased region" description="Polar residues" evidence="1">
    <location>
        <begin position="381"/>
        <end position="394"/>
    </location>
</feature>
<dbReference type="Pfam" id="PF08708">
    <property type="entry name" value="PriCT_1"/>
    <property type="match status" value="1"/>
</dbReference>
<sequence length="484" mass="51909">MTGPFGSDAEDLARLGIAVLPLGGDQGKEPLVSGFGKWKRRPGGKHLAKLLQKFGDANIGALAHLSGVTIVDIDDAALIPAMLERYGDTPLQTQTPSGGVHLWYRHNGERCRNLRSEGLAVDIKGHGGYVVIPPSIRTSGPHVGKPYTFRRGDWGDLGSLPFMRCTETIHGGDSPKVVPLSRCTETIHGDVGTRNDRLFREVHGWAARNPGASPVAVRAFADQINARLRPPLPEAEVEKTANSIIKMRAEGRLWHADGKPRFAVSQDFLDQFEGDGNALMLMLTLILAHGARKEPFAISDAGMTAAEVIPGWRREKYRNAKGALLSYGMLRIVHKATGKIGDCNTYDLTTVYGNHTEYNYTLAPLSPPPPDTPLGAPSSPSRDASSVPVSDGNSLPSSLAQLDLVEFLGGPSTTASTEDQLREDAKGKLIGEARGTQKRLALTLGLSPCHLSNFLAGKFGLNDTAARALREWIDGNLSIGGEAA</sequence>
<protein>
    <recommendedName>
        <fullName evidence="5">DNA primase/polymerase bifunctional N-terminal domain-containing protein</fullName>
    </recommendedName>
</protein>
<feature type="region of interest" description="Disordered" evidence="1">
    <location>
        <begin position="363"/>
        <end position="394"/>
    </location>
</feature>
<dbReference type="SUPFAM" id="SSF56747">
    <property type="entry name" value="Prim-pol domain"/>
    <property type="match status" value="1"/>
</dbReference>